<dbReference type="EMBL" id="JPVP01000040">
    <property type="protein sequence ID" value="KGR88401.1"/>
    <property type="molecule type" value="Genomic_DNA"/>
</dbReference>
<dbReference type="eggNOG" id="ENOG50344WM">
    <property type="taxonomic scope" value="Bacteria"/>
</dbReference>
<dbReference type="NCBIfam" id="TIGR01725">
    <property type="entry name" value="phge_HK97_gp10"/>
    <property type="match status" value="1"/>
</dbReference>
<protein>
    <recommendedName>
        <fullName evidence="3">HK97 gp10 family phage protein</fullName>
    </recommendedName>
</protein>
<evidence type="ECO:0008006" key="3">
    <source>
        <dbReference type="Google" id="ProtNLM"/>
    </source>
</evidence>
<comment type="caution">
    <text evidence="1">The sequence shown here is derived from an EMBL/GenBank/DDBJ whole genome shotgun (WGS) entry which is preliminary data.</text>
</comment>
<dbReference type="RefSeq" id="WP_036150482.1">
    <property type="nucleotide sequence ID" value="NZ_AVCX01000023.1"/>
</dbReference>
<dbReference type="InterPro" id="IPR010064">
    <property type="entry name" value="HK97-gp10_tail"/>
</dbReference>
<gene>
    <name evidence="1" type="ORF">CD32_01700</name>
</gene>
<organism evidence="1 2">
    <name type="scientific">Lysinibacillus odysseyi 34hs-1 = NBRC 100172</name>
    <dbReference type="NCBI Taxonomy" id="1220589"/>
    <lineage>
        <taxon>Bacteria</taxon>
        <taxon>Bacillati</taxon>
        <taxon>Bacillota</taxon>
        <taxon>Bacilli</taxon>
        <taxon>Bacillales</taxon>
        <taxon>Bacillaceae</taxon>
        <taxon>Lysinibacillus</taxon>
    </lineage>
</organism>
<dbReference type="OrthoDB" id="2889120at2"/>
<accession>A0A0A3IUN7</accession>
<keyword evidence="2" id="KW-1185">Reference proteome</keyword>
<dbReference type="AlphaFoldDB" id="A0A0A3IUN7"/>
<sequence length="136" mass="15275">MRSLIEFGNLTDLNDRLRQFPNRAEKAVNKALHTEGVEVVAQEMTNLIPVSKRQKRHAKDSKWYTHQTGNLEFVVKSKGGAANKKGSFGYLVFPDEGRGSKNKVAQNFSKRSLQKSTPKVLQKIHGALDKLIEEGL</sequence>
<evidence type="ECO:0000313" key="1">
    <source>
        <dbReference type="EMBL" id="KGR88401.1"/>
    </source>
</evidence>
<reference evidence="1 2" key="1">
    <citation type="submission" date="2014-02" db="EMBL/GenBank/DDBJ databases">
        <title>Draft genome sequence of Lysinibacillus odysseyi NBRC 100172.</title>
        <authorList>
            <person name="Zhang F."/>
            <person name="Wang G."/>
            <person name="Zhang L."/>
        </authorList>
    </citation>
    <scope>NUCLEOTIDE SEQUENCE [LARGE SCALE GENOMIC DNA]</scope>
    <source>
        <strain evidence="1 2">NBRC 100172</strain>
    </source>
</reference>
<dbReference type="Proteomes" id="UP000030437">
    <property type="component" value="Unassembled WGS sequence"/>
</dbReference>
<name>A0A0A3IUN7_9BACI</name>
<evidence type="ECO:0000313" key="2">
    <source>
        <dbReference type="Proteomes" id="UP000030437"/>
    </source>
</evidence>
<dbReference type="STRING" id="1220589.CD32_01700"/>
<proteinExistence type="predicted"/>